<dbReference type="SUPFAM" id="SSF158560">
    <property type="entry name" value="BH3980-like"/>
    <property type="match status" value="1"/>
</dbReference>
<dbReference type="Pfam" id="PF06304">
    <property type="entry name" value="DUF1048"/>
    <property type="match status" value="1"/>
</dbReference>
<keyword evidence="2" id="KW-1185">Reference proteome</keyword>
<protein>
    <submittedName>
        <fullName evidence="1">DUF1048 domain-containing protein</fullName>
    </submittedName>
</protein>
<reference evidence="1" key="1">
    <citation type="submission" date="2019-09" db="EMBL/GenBank/DDBJ databases">
        <authorList>
            <person name="Li J."/>
        </authorList>
    </citation>
    <scope>NUCLEOTIDE SEQUENCE [LARGE SCALE GENOMIC DNA]</scope>
    <source>
        <strain evidence="1">JCM 14732</strain>
    </source>
</reference>
<organism evidence="1 2">
    <name type="scientific">Aeromicrobium ginsengisoli</name>
    <dbReference type="NCBI Taxonomy" id="363867"/>
    <lineage>
        <taxon>Bacteria</taxon>
        <taxon>Bacillati</taxon>
        <taxon>Actinomycetota</taxon>
        <taxon>Actinomycetes</taxon>
        <taxon>Propionibacteriales</taxon>
        <taxon>Nocardioidaceae</taxon>
        <taxon>Aeromicrobium</taxon>
    </lineage>
</organism>
<sequence>MPKWREEKKRYKQYKARKAQLPASYGETIDAVERYALRFGPATGESVVAMLEELIEIIEKGQKDNVTVREIVGDDPVRFADELLKRYPTNPWAAKEQQRLADTVNHVARSEA</sequence>
<gene>
    <name evidence="1" type="ORF">ESP70_017355</name>
</gene>
<dbReference type="OrthoDB" id="8083683at2"/>
<evidence type="ECO:0000313" key="1">
    <source>
        <dbReference type="EMBL" id="KAA1395898.1"/>
    </source>
</evidence>
<dbReference type="AlphaFoldDB" id="A0A5M4FBY0"/>
<accession>A0A5M4FBY0</accession>
<dbReference type="InterPro" id="IPR008316">
    <property type="entry name" value="UCP029876"/>
</dbReference>
<evidence type="ECO:0000313" key="2">
    <source>
        <dbReference type="Proteomes" id="UP000380867"/>
    </source>
</evidence>
<comment type="caution">
    <text evidence="1">The sequence shown here is derived from an EMBL/GenBank/DDBJ whole genome shotgun (WGS) entry which is preliminary data.</text>
</comment>
<proteinExistence type="predicted"/>
<dbReference type="RefSeq" id="WP_149690546.1">
    <property type="nucleotide sequence ID" value="NZ_SDPQ02000003.1"/>
</dbReference>
<dbReference type="Proteomes" id="UP000380867">
    <property type="component" value="Unassembled WGS sequence"/>
</dbReference>
<dbReference type="Gene3D" id="1.10.1900.10">
    <property type="entry name" value="c-terminal domain of poly(a) binding protein"/>
    <property type="match status" value="1"/>
</dbReference>
<name>A0A5M4FBY0_9ACTN</name>
<dbReference type="EMBL" id="SDPQ02000003">
    <property type="protein sequence ID" value="KAA1395898.1"/>
    <property type="molecule type" value="Genomic_DNA"/>
</dbReference>